<evidence type="ECO:0000313" key="4">
    <source>
        <dbReference type="Proteomes" id="UP000194127"/>
    </source>
</evidence>
<evidence type="ECO:0000256" key="1">
    <source>
        <dbReference type="SAM" id="MobiDB-lite"/>
    </source>
</evidence>
<feature type="compositionally biased region" description="Basic and acidic residues" evidence="1">
    <location>
        <begin position="170"/>
        <end position="184"/>
    </location>
</feature>
<organism evidence="3 4">
    <name type="scientific">Postia placenta MAD-698-R-SB12</name>
    <dbReference type="NCBI Taxonomy" id="670580"/>
    <lineage>
        <taxon>Eukaryota</taxon>
        <taxon>Fungi</taxon>
        <taxon>Dikarya</taxon>
        <taxon>Basidiomycota</taxon>
        <taxon>Agaricomycotina</taxon>
        <taxon>Agaricomycetes</taxon>
        <taxon>Polyporales</taxon>
        <taxon>Adustoporiaceae</taxon>
        <taxon>Rhodonia</taxon>
    </lineage>
</organism>
<feature type="transmembrane region" description="Helical" evidence="2">
    <location>
        <begin position="30"/>
        <end position="50"/>
    </location>
</feature>
<dbReference type="STRING" id="670580.A0A1X6MS04"/>
<dbReference type="PIRSF" id="PIRSF008756">
    <property type="entry name" value="P_tr_PHO88"/>
    <property type="match status" value="1"/>
</dbReference>
<keyword evidence="2" id="KW-0472">Membrane</keyword>
<name>A0A1X6MS04_9APHY</name>
<dbReference type="GO" id="GO:0005783">
    <property type="term" value="C:endoplasmic reticulum"/>
    <property type="evidence" value="ECO:0007669"/>
    <property type="project" value="InterPro"/>
</dbReference>
<keyword evidence="2" id="KW-0812">Transmembrane</keyword>
<dbReference type="EMBL" id="KZ110603">
    <property type="protein sequence ID" value="OSX59145.1"/>
    <property type="molecule type" value="Genomic_DNA"/>
</dbReference>
<evidence type="ECO:0000313" key="3">
    <source>
        <dbReference type="EMBL" id="OSX59145.1"/>
    </source>
</evidence>
<keyword evidence="4" id="KW-1185">Reference proteome</keyword>
<gene>
    <name evidence="3" type="ORF">POSPLADRAFT_1041278</name>
</gene>
<dbReference type="OrthoDB" id="18139at2759"/>
<dbReference type="PANTHER" id="PTHR28112:SF1">
    <property type="entry name" value="SRP-INDEPENDENT TARGETING PROTEIN 3"/>
    <property type="match status" value="1"/>
</dbReference>
<dbReference type="AlphaFoldDB" id="A0A1X6MS04"/>
<dbReference type="GO" id="GO:0005739">
    <property type="term" value="C:mitochondrion"/>
    <property type="evidence" value="ECO:0007669"/>
    <property type="project" value="TreeGrafter"/>
</dbReference>
<accession>A0A1X6MS04</accession>
<dbReference type="InterPro" id="IPR012098">
    <property type="entry name" value="SND3_fun"/>
</dbReference>
<feature type="region of interest" description="Disordered" evidence="1">
    <location>
        <begin position="160"/>
        <end position="184"/>
    </location>
</feature>
<dbReference type="PANTHER" id="PTHR28112">
    <property type="entry name" value="SRP-INDEPENDENT TARGETING PROTEIN 3"/>
    <property type="match status" value="1"/>
</dbReference>
<dbReference type="Pfam" id="PF10032">
    <property type="entry name" value="Pho88"/>
    <property type="match status" value="1"/>
</dbReference>
<protein>
    <recommendedName>
        <fullName evidence="5">Inorganic phosphate transporter</fullName>
    </recommendedName>
</protein>
<sequence length="184" mass="20170">MNAAASNLVVSLVAMQVARKIDFNDPQVLTWVRIAYVTVQVVILGAYYFVSMKIKQKNDQTVLKYVEPASPMSKDEGQLVTTTVRDYDLGETSKLIRSQLMGLAMMGFMHGYLKYTQPLFVQALMGFKGLYDAKPVAIHILGKPAEGDLKRPFKAGGLMGAAAGPQTDKAAIDQAEKHAAKKEE</sequence>
<keyword evidence="2" id="KW-1133">Transmembrane helix</keyword>
<reference evidence="3 4" key="1">
    <citation type="submission" date="2017-04" db="EMBL/GenBank/DDBJ databases">
        <title>Genome Sequence of the Model Brown-Rot Fungus Postia placenta SB12.</title>
        <authorList>
            <consortium name="DOE Joint Genome Institute"/>
            <person name="Gaskell J."/>
            <person name="Kersten P."/>
            <person name="Larrondo L.F."/>
            <person name="Canessa P."/>
            <person name="Martinez D."/>
            <person name="Hibbett D."/>
            <person name="Schmoll M."/>
            <person name="Kubicek C.P."/>
            <person name="Martinez A.T."/>
            <person name="Yadav J."/>
            <person name="Master E."/>
            <person name="Magnuson J.K."/>
            <person name="James T."/>
            <person name="Yaver D."/>
            <person name="Berka R."/>
            <person name="Labutti K."/>
            <person name="Lipzen A."/>
            <person name="Aerts A."/>
            <person name="Barry K."/>
            <person name="Henrissat B."/>
            <person name="Blanchette R."/>
            <person name="Grigoriev I."/>
            <person name="Cullen D."/>
        </authorList>
    </citation>
    <scope>NUCLEOTIDE SEQUENCE [LARGE SCALE GENOMIC DNA]</scope>
    <source>
        <strain evidence="3 4">MAD-698-R-SB12</strain>
    </source>
</reference>
<dbReference type="RefSeq" id="XP_024335939.1">
    <property type="nucleotide sequence ID" value="XM_024477878.1"/>
</dbReference>
<evidence type="ECO:0008006" key="5">
    <source>
        <dbReference type="Google" id="ProtNLM"/>
    </source>
</evidence>
<proteinExistence type="predicted"/>
<dbReference type="GeneID" id="36322828"/>
<evidence type="ECO:0000256" key="2">
    <source>
        <dbReference type="SAM" id="Phobius"/>
    </source>
</evidence>
<dbReference type="Proteomes" id="UP000194127">
    <property type="component" value="Unassembled WGS sequence"/>
</dbReference>
<dbReference type="GO" id="GO:0045047">
    <property type="term" value="P:protein targeting to ER"/>
    <property type="evidence" value="ECO:0007669"/>
    <property type="project" value="InterPro"/>
</dbReference>